<sequence length="218" mass="25818">MKLNTTNRANLPTPKVLKELCKSLATLDAIFCQDWEYRYYLYNHIWSDDEEFFQMRDGEGNDMVILFRNDGVVINGFDHELYDFEENLPNKEDLTVGLPNQYIAFIFGEYISGIGTTYCIWSDNNQQWTIGQVDNEQDGSDDQLYIFDNNPDTYINWATNYYFDEEEESMTAQKKEIIRQIYQGKTLTKEMILTLNPELEDWELLNEDIIEINYPHTL</sequence>
<protein>
    <submittedName>
        <fullName evidence="1">Uncharacterized protein</fullName>
    </submittedName>
</protein>
<dbReference type="Proteomes" id="UP000076630">
    <property type="component" value="Unassembled WGS sequence"/>
</dbReference>
<accession>A0A161SCL4</accession>
<dbReference type="AlphaFoldDB" id="A0A161SCL4"/>
<reference evidence="1 2" key="1">
    <citation type="submission" date="2016-01" db="EMBL/GenBank/DDBJ databases">
        <title>Whole genome sequencing of Myroides marinus L41.</title>
        <authorList>
            <person name="Hong K.W."/>
        </authorList>
    </citation>
    <scope>NUCLEOTIDE SEQUENCE [LARGE SCALE GENOMIC DNA]</scope>
    <source>
        <strain evidence="1 2">L41</strain>
    </source>
</reference>
<dbReference type="RefSeq" id="WP_038986365.1">
    <property type="nucleotide sequence ID" value="NZ_JACAJN010000030.1"/>
</dbReference>
<organism evidence="1 2">
    <name type="scientific">Myroides marinus</name>
    <dbReference type="NCBI Taxonomy" id="703342"/>
    <lineage>
        <taxon>Bacteria</taxon>
        <taxon>Pseudomonadati</taxon>
        <taxon>Bacteroidota</taxon>
        <taxon>Flavobacteriia</taxon>
        <taxon>Flavobacteriales</taxon>
        <taxon>Flavobacteriaceae</taxon>
        <taxon>Myroides</taxon>
    </lineage>
</organism>
<evidence type="ECO:0000313" key="2">
    <source>
        <dbReference type="Proteomes" id="UP000076630"/>
    </source>
</evidence>
<dbReference type="OrthoDB" id="361945at2"/>
<name>A0A161SCL4_9FLAO</name>
<proteinExistence type="predicted"/>
<evidence type="ECO:0000313" key="1">
    <source>
        <dbReference type="EMBL" id="KZE83896.1"/>
    </source>
</evidence>
<keyword evidence="2" id="KW-1185">Reference proteome</keyword>
<comment type="caution">
    <text evidence="1">The sequence shown here is derived from an EMBL/GenBank/DDBJ whole genome shotgun (WGS) entry which is preliminary data.</text>
</comment>
<gene>
    <name evidence="1" type="ORF">AV926_03050</name>
</gene>
<dbReference type="EMBL" id="LQNU01000033">
    <property type="protein sequence ID" value="KZE83896.1"/>
    <property type="molecule type" value="Genomic_DNA"/>
</dbReference>